<feature type="region of interest" description="Disordered" evidence="1">
    <location>
        <begin position="1"/>
        <end position="29"/>
    </location>
</feature>
<feature type="compositionally biased region" description="Basic and acidic residues" evidence="1">
    <location>
        <begin position="8"/>
        <end position="20"/>
    </location>
</feature>
<evidence type="ECO:0000256" key="1">
    <source>
        <dbReference type="SAM" id="MobiDB-lite"/>
    </source>
</evidence>
<evidence type="ECO:0000313" key="2">
    <source>
        <dbReference type="EMBL" id="GGJ61962.1"/>
    </source>
</evidence>
<comment type="caution">
    <text evidence="2">The sequence shown here is derived from an EMBL/GenBank/DDBJ whole genome shotgun (WGS) entry which is preliminary data.</text>
</comment>
<dbReference type="EMBL" id="BMQA01000070">
    <property type="protein sequence ID" value="GGJ61962.1"/>
    <property type="molecule type" value="Genomic_DNA"/>
</dbReference>
<evidence type="ECO:0000313" key="3">
    <source>
        <dbReference type="Proteomes" id="UP000657574"/>
    </source>
</evidence>
<proteinExistence type="predicted"/>
<dbReference type="Proteomes" id="UP000657574">
    <property type="component" value="Unassembled WGS sequence"/>
</dbReference>
<organism evidence="2 3">
    <name type="scientific">Streptomyces brasiliensis</name>
    <dbReference type="NCBI Taxonomy" id="1954"/>
    <lineage>
        <taxon>Bacteria</taxon>
        <taxon>Bacillati</taxon>
        <taxon>Actinomycetota</taxon>
        <taxon>Actinomycetes</taxon>
        <taxon>Kitasatosporales</taxon>
        <taxon>Streptomycetaceae</taxon>
        <taxon>Streptomyces</taxon>
    </lineage>
</organism>
<reference evidence="2" key="1">
    <citation type="journal article" date="2014" name="Int. J. Syst. Evol. Microbiol.">
        <title>Complete genome sequence of Corynebacterium casei LMG S-19264T (=DSM 44701T), isolated from a smear-ripened cheese.</title>
        <authorList>
            <consortium name="US DOE Joint Genome Institute (JGI-PGF)"/>
            <person name="Walter F."/>
            <person name="Albersmeier A."/>
            <person name="Kalinowski J."/>
            <person name="Ruckert C."/>
        </authorList>
    </citation>
    <scope>NUCLEOTIDE SEQUENCE</scope>
    <source>
        <strain evidence="2">JCM 3086</strain>
    </source>
</reference>
<sequence length="78" mass="7734">MAQSTESEGDRRVGGGDNHPEGPGGAAQVAVTDTGNATAASQATAVTGYRGPAPEINIAPAVSFPRCARGADQQVRVG</sequence>
<protein>
    <submittedName>
        <fullName evidence="2">Uncharacterized protein</fullName>
    </submittedName>
</protein>
<reference evidence="2" key="2">
    <citation type="submission" date="2020-09" db="EMBL/GenBank/DDBJ databases">
        <authorList>
            <person name="Sun Q."/>
            <person name="Ohkuma M."/>
        </authorList>
    </citation>
    <scope>NUCLEOTIDE SEQUENCE</scope>
    <source>
        <strain evidence="2">JCM 3086</strain>
    </source>
</reference>
<keyword evidence="3" id="KW-1185">Reference proteome</keyword>
<accession>A0A917UJ85</accession>
<name>A0A917UJ85_9ACTN</name>
<gene>
    <name evidence="2" type="ORF">GCM10010121_085700</name>
</gene>
<dbReference type="AlphaFoldDB" id="A0A917UJ85"/>